<dbReference type="Gene3D" id="1.50.10.20">
    <property type="match status" value="2"/>
</dbReference>
<evidence type="ECO:0008006" key="4">
    <source>
        <dbReference type="Google" id="ProtNLM"/>
    </source>
</evidence>
<feature type="signal peptide" evidence="1">
    <location>
        <begin position="1"/>
        <end position="22"/>
    </location>
</feature>
<gene>
    <name evidence="2" type="ORF">SOIL9_14750</name>
</gene>
<protein>
    <recommendedName>
        <fullName evidence="4">Squalene cyclase C-terminal domain-containing protein</fullName>
    </recommendedName>
</protein>
<dbReference type="CDD" id="cd00688">
    <property type="entry name" value="ISOPREN_C2_like"/>
    <property type="match status" value="1"/>
</dbReference>
<dbReference type="SUPFAM" id="SSF48239">
    <property type="entry name" value="Terpenoid cyclases/Protein prenyltransferases"/>
    <property type="match status" value="1"/>
</dbReference>
<dbReference type="RefSeq" id="WP_232069781.1">
    <property type="nucleotide sequence ID" value="NZ_LR593886.1"/>
</dbReference>
<keyword evidence="1" id="KW-0732">Signal</keyword>
<dbReference type="EMBL" id="LR593886">
    <property type="protein sequence ID" value="VTR96239.1"/>
    <property type="molecule type" value="Genomic_DNA"/>
</dbReference>
<dbReference type="Proteomes" id="UP000464178">
    <property type="component" value="Chromosome"/>
</dbReference>
<proteinExistence type="predicted"/>
<evidence type="ECO:0000313" key="3">
    <source>
        <dbReference type="Proteomes" id="UP000464178"/>
    </source>
</evidence>
<dbReference type="KEGG" id="gms:SOIL9_14750"/>
<name>A0A6P2D527_9BACT</name>
<accession>A0A6P2D527</accession>
<organism evidence="2 3">
    <name type="scientific">Gemmata massiliana</name>
    <dbReference type="NCBI Taxonomy" id="1210884"/>
    <lineage>
        <taxon>Bacteria</taxon>
        <taxon>Pseudomonadati</taxon>
        <taxon>Planctomycetota</taxon>
        <taxon>Planctomycetia</taxon>
        <taxon>Gemmatales</taxon>
        <taxon>Gemmataceae</taxon>
        <taxon>Gemmata</taxon>
    </lineage>
</organism>
<dbReference type="InterPro" id="IPR008930">
    <property type="entry name" value="Terpenoid_cyclase/PrenylTrfase"/>
</dbReference>
<reference evidence="2 3" key="1">
    <citation type="submission" date="2019-05" db="EMBL/GenBank/DDBJ databases">
        <authorList>
            <consortium name="Science for Life Laboratories"/>
        </authorList>
    </citation>
    <scope>NUCLEOTIDE SEQUENCE [LARGE SCALE GENOMIC DNA]</scope>
    <source>
        <strain evidence="2">Soil9</strain>
    </source>
</reference>
<sequence length="336" mass="38158">MRTCAFFAFLFIYFVGAREAAAQEVLPQIDRPTRTALDRGLQYLHSKQENDGSWDHSVETTAFVILATLSNGHGLHEGKYTREMQKAVRYLLACQNDDGLISDAGNTRTGMVAHSYAALALTQVQGMTPDANTQKAIRKAVKRIESAQTVDGTWRADSLGRGNIISLTFRQIIVLRAAKDNGLFVSDDHIKAAARHVKNRWDVRAGRYRYETSRWADGPQMKYGSTAAELGALLLGGEYEAKELTNAIPYLEQQSDRDYYFWQNLLFGSYLYHQVGGTTWEKYYNRVRTTLLENQHANGFWDWEKNDIAFATRNHQTAIALWVLSVPAEYLPIFQR</sequence>
<evidence type="ECO:0000313" key="2">
    <source>
        <dbReference type="EMBL" id="VTR96239.1"/>
    </source>
</evidence>
<dbReference type="AlphaFoldDB" id="A0A6P2D527"/>
<feature type="chain" id="PRO_5026654050" description="Squalene cyclase C-terminal domain-containing protein" evidence="1">
    <location>
        <begin position="23"/>
        <end position="336"/>
    </location>
</feature>
<keyword evidence="3" id="KW-1185">Reference proteome</keyword>
<evidence type="ECO:0000256" key="1">
    <source>
        <dbReference type="SAM" id="SignalP"/>
    </source>
</evidence>